<accession>A0A1Y0ENS8</accession>
<evidence type="ECO:0000313" key="2">
    <source>
        <dbReference type="Proteomes" id="UP000196138"/>
    </source>
</evidence>
<sequence>MPLQALCFPKRVAQGMPTPLACDLAPCPSLRRSWPRVVQRRHPRQRAAGPAFLTLRSPVVCVCRPGMRCARVGGSVQPVTVAVAARCAGPHVRPQGPAPERSGFAQLHRRFAQVQRGLTQRHEDSPMAVGRPLKGNLMSLNTVRMAVTLALAAMLGTTAAQAHAQDRGRSAIVLTPVLVQADRLKPVDHRPGRVVAAHGVRTGDRLTRGQLARAVTLDWRRQGLRAPGRDQQWLRLDRQRVLISKASGRVLRVA</sequence>
<name>A0A1Y0ENS8_9BURK</name>
<dbReference type="AlphaFoldDB" id="A0A1Y0ENS8"/>
<dbReference type="Proteomes" id="UP000196138">
    <property type="component" value="Chromosome"/>
</dbReference>
<dbReference type="KEGG" id="cser:CCO03_10730"/>
<dbReference type="Pfam" id="PF11776">
    <property type="entry name" value="RcnB"/>
    <property type="match status" value="1"/>
</dbReference>
<dbReference type="InterPro" id="IPR024572">
    <property type="entry name" value="RcnB"/>
</dbReference>
<keyword evidence="2" id="KW-1185">Reference proteome</keyword>
<dbReference type="Gene3D" id="3.10.450.160">
    <property type="entry name" value="inner membrane protein cigr"/>
    <property type="match status" value="1"/>
</dbReference>
<gene>
    <name evidence="1" type="ORF">CCO03_10730</name>
</gene>
<protein>
    <submittedName>
        <fullName evidence="1">Uncharacterized protein</fullName>
    </submittedName>
</protein>
<organism evidence="1 2">
    <name type="scientific">Comamonas serinivorans</name>
    <dbReference type="NCBI Taxonomy" id="1082851"/>
    <lineage>
        <taxon>Bacteria</taxon>
        <taxon>Pseudomonadati</taxon>
        <taxon>Pseudomonadota</taxon>
        <taxon>Betaproteobacteria</taxon>
        <taxon>Burkholderiales</taxon>
        <taxon>Comamonadaceae</taxon>
        <taxon>Comamonas</taxon>
    </lineage>
</organism>
<dbReference type="EMBL" id="CP021455">
    <property type="protein sequence ID" value="ARU05100.1"/>
    <property type="molecule type" value="Genomic_DNA"/>
</dbReference>
<reference evidence="1 2" key="1">
    <citation type="submission" date="2017-05" db="EMBL/GenBank/DDBJ databases">
        <authorList>
            <person name="Song R."/>
            <person name="Chenine A.L."/>
            <person name="Ruprecht R.M."/>
        </authorList>
    </citation>
    <scope>NUCLEOTIDE SEQUENCE [LARGE SCALE GENOMIC DNA]</scope>
    <source>
        <strain evidence="1 2">DSM 26136</strain>
    </source>
</reference>
<evidence type="ECO:0000313" key="1">
    <source>
        <dbReference type="EMBL" id="ARU05100.1"/>
    </source>
</evidence>
<proteinExistence type="predicted"/>